<proteinExistence type="predicted"/>
<comment type="caution">
    <text evidence="2">The sequence shown here is derived from an EMBL/GenBank/DDBJ whole genome shotgun (WGS) entry which is preliminary data.</text>
</comment>
<organism evidence="2 3">
    <name type="scientific">Chiloscyllium punctatum</name>
    <name type="common">Brownbanded bambooshark</name>
    <name type="synonym">Hemiscyllium punctatum</name>
    <dbReference type="NCBI Taxonomy" id="137246"/>
    <lineage>
        <taxon>Eukaryota</taxon>
        <taxon>Metazoa</taxon>
        <taxon>Chordata</taxon>
        <taxon>Craniata</taxon>
        <taxon>Vertebrata</taxon>
        <taxon>Chondrichthyes</taxon>
        <taxon>Elasmobranchii</taxon>
        <taxon>Galeomorphii</taxon>
        <taxon>Galeoidea</taxon>
        <taxon>Orectolobiformes</taxon>
        <taxon>Hemiscylliidae</taxon>
        <taxon>Chiloscyllium</taxon>
    </lineage>
</organism>
<evidence type="ECO:0000313" key="2">
    <source>
        <dbReference type="EMBL" id="GCC39432.1"/>
    </source>
</evidence>
<protein>
    <submittedName>
        <fullName evidence="2">Uncharacterized protein</fullName>
    </submittedName>
</protein>
<dbReference type="AlphaFoldDB" id="A0A401TA07"/>
<gene>
    <name evidence="2" type="ORF">chiPu_0022963</name>
</gene>
<reference evidence="2 3" key="1">
    <citation type="journal article" date="2018" name="Nat. Ecol. Evol.">
        <title>Shark genomes provide insights into elasmobranch evolution and the origin of vertebrates.</title>
        <authorList>
            <person name="Hara Y"/>
            <person name="Yamaguchi K"/>
            <person name="Onimaru K"/>
            <person name="Kadota M"/>
            <person name="Koyanagi M"/>
            <person name="Keeley SD"/>
            <person name="Tatsumi K"/>
            <person name="Tanaka K"/>
            <person name="Motone F"/>
            <person name="Kageyama Y"/>
            <person name="Nozu R"/>
            <person name="Adachi N"/>
            <person name="Nishimura O"/>
            <person name="Nakagawa R"/>
            <person name="Tanegashima C"/>
            <person name="Kiyatake I"/>
            <person name="Matsumoto R"/>
            <person name="Murakumo K"/>
            <person name="Nishida K"/>
            <person name="Terakita A"/>
            <person name="Kuratani S"/>
            <person name="Sato K"/>
            <person name="Hyodo S Kuraku.S."/>
        </authorList>
    </citation>
    <scope>NUCLEOTIDE SEQUENCE [LARGE SCALE GENOMIC DNA]</scope>
</reference>
<keyword evidence="3" id="KW-1185">Reference proteome</keyword>
<feature type="region of interest" description="Disordered" evidence="1">
    <location>
        <begin position="51"/>
        <end position="71"/>
    </location>
</feature>
<name>A0A401TA07_CHIPU</name>
<evidence type="ECO:0000313" key="3">
    <source>
        <dbReference type="Proteomes" id="UP000287033"/>
    </source>
</evidence>
<dbReference type="EMBL" id="BEZZ01013715">
    <property type="protein sequence ID" value="GCC39432.1"/>
    <property type="molecule type" value="Genomic_DNA"/>
</dbReference>
<evidence type="ECO:0000256" key="1">
    <source>
        <dbReference type="SAM" id="MobiDB-lite"/>
    </source>
</evidence>
<feature type="region of interest" description="Disordered" evidence="1">
    <location>
        <begin position="1"/>
        <end position="24"/>
    </location>
</feature>
<accession>A0A401TA07</accession>
<dbReference type="Proteomes" id="UP000287033">
    <property type="component" value="Unassembled WGS sequence"/>
</dbReference>
<feature type="compositionally biased region" description="Polar residues" evidence="1">
    <location>
        <begin position="1"/>
        <end position="10"/>
    </location>
</feature>
<sequence length="88" mass="9299">MSNHRNSGCCVSSDDSRFNPQSPGVVQNHMVSLRQSQLPDGLKSGVEFYQPPVNRGAPTSPQKKADSHELAGSLAPLGMVVAPGTARL</sequence>